<dbReference type="InterPro" id="IPR000092">
    <property type="entry name" value="Polyprenyl_synt"/>
</dbReference>
<dbReference type="PROSITE" id="PS00723">
    <property type="entry name" value="POLYPRENYL_SYNTHASE_1"/>
    <property type="match status" value="1"/>
</dbReference>
<evidence type="ECO:0000313" key="4">
    <source>
        <dbReference type="EMBL" id="MBO8185023.1"/>
    </source>
</evidence>
<dbReference type="SFLD" id="SFLDG01017">
    <property type="entry name" value="Polyprenyl_Transferase_Like"/>
    <property type="match status" value="1"/>
</dbReference>
<dbReference type="CDD" id="cd00685">
    <property type="entry name" value="Trans_IPPS_HT"/>
    <property type="match status" value="1"/>
</dbReference>
<keyword evidence="5" id="KW-1185">Reference proteome</keyword>
<dbReference type="Proteomes" id="UP001518976">
    <property type="component" value="Unassembled WGS sequence"/>
</dbReference>
<dbReference type="InterPro" id="IPR008949">
    <property type="entry name" value="Isoprenoid_synthase_dom_sf"/>
</dbReference>
<keyword evidence="3" id="KW-0808">Transferase</keyword>
<dbReference type="SFLD" id="SFLDS00005">
    <property type="entry name" value="Isoprenoid_Synthase_Type_I"/>
    <property type="match status" value="1"/>
</dbReference>
<evidence type="ECO:0000256" key="1">
    <source>
        <dbReference type="ARBA" id="ARBA00022723"/>
    </source>
</evidence>
<dbReference type="EMBL" id="JAFFZN010000004">
    <property type="protein sequence ID" value="MBO8185023.1"/>
    <property type="molecule type" value="Genomic_DNA"/>
</dbReference>
<comment type="similarity">
    <text evidence="3">Belongs to the FPP/GGPP synthase family.</text>
</comment>
<dbReference type="PANTHER" id="PTHR12001">
    <property type="entry name" value="GERANYLGERANYL PYROPHOSPHATE SYNTHASE"/>
    <property type="match status" value="1"/>
</dbReference>
<evidence type="ECO:0000313" key="5">
    <source>
        <dbReference type="Proteomes" id="UP001518976"/>
    </source>
</evidence>
<accession>A0ABS3WPI3</accession>
<comment type="caution">
    <text evidence="4">The sequence shown here is derived from an EMBL/GenBank/DDBJ whole genome shotgun (WGS) entry which is preliminary data.</text>
</comment>
<gene>
    <name evidence="4" type="ORF">JW592_06005</name>
</gene>
<evidence type="ECO:0000256" key="3">
    <source>
        <dbReference type="RuleBase" id="RU004466"/>
    </source>
</evidence>
<keyword evidence="2" id="KW-0460">Magnesium</keyword>
<sequence length="377" mass="39553">MTTVAGATPADIRAAQQLCERARLRTLPALRRAVGRLPGPLAPAGAYHFGWHTRPDTSEMTDEAAEEVAGQEAEAADTAWEPGPDSGKAVRPALTYLAAEALGAPAERAVPGAVAVELVHNFTLVHDDITDGDATRRGRPALWKRFGVGPALLAGDGLHVLAMDALLRQSDDRSGTAAALLNRALIATMYGQVRDLGFVQRPWAGPSAVSVAEYRAAAKGKTGALLACAAALGALLAGGRPREVARFAAFGRHLGVAFQCADDILGLWGDRLRTGKPVGNDLLLARKTIPVLLALNADAPAAARLRELLSREGGSLTPQEVPEVLGLIGEAGGEQATRREAEHQTAMALRALAAVPMSGEARRRFAAMTAYLTRRSS</sequence>
<proteinExistence type="inferred from homology"/>
<dbReference type="Pfam" id="PF00348">
    <property type="entry name" value="polyprenyl_synt"/>
    <property type="match status" value="1"/>
</dbReference>
<dbReference type="PANTHER" id="PTHR12001:SF86">
    <property type="entry name" value="GERANYLGERANYL DIPHOSPHATE SYNTHASE"/>
    <property type="match status" value="1"/>
</dbReference>
<dbReference type="Gene3D" id="1.10.600.10">
    <property type="entry name" value="Farnesyl Diphosphate Synthase"/>
    <property type="match status" value="1"/>
</dbReference>
<dbReference type="InterPro" id="IPR033749">
    <property type="entry name" value="Polyprenyl_synt_CS"/>
</dbReference>
<dbReference type="RefSeq" id="WP_209263845.1">
    <property type="nucleotide sequence ID" value="NZ_JAFFZN010000004.1"/>
</dbReference>
<dbReference type="SUPFAM" id="SSF48576">
    <property type="entry name" value="Terpenoid synthases"/>
    <property type="match status" value="1"/>
</dbReference>
<organism evidence="4 5">
    <name type="scientific">Streptomyces spirodelae</name>
    <dbReference type="NCBI Taxonomy" id="2812904"/>
    <lineage>
        <taxon>Bacteria</taxon>
        <taxon>Bacillati</taxon>
        <taxon>Actinomycetota</taxon>
        <taxon>Actinomycetes</taxon>
        <taxon>Kitasatosporales</taxon>
        <taxon>Streptomycetaceae</taxon>
        <taxon>Streptomyces</taxon>
    </lineage>
</organism>
<evidence type="ECO:0000256" key="2">
    <source>
        <dbReference type="ARBA" id="ARBA00022842"/>
    </source>
</evidence>
<keyword evidence="1" id="KW-0479">Metal-binding</keyword>
<protein>
    <submittedName>
        <fullName evidence="4">Polyprenyl synthetase family protein</fullName>
    </submittedName>
</protein>
<reference evidence="4 5" key="1">
    <citation type="submission" date="2021-02" db="EMBL/GenBank/DDBJ databases">
        <title>Streptomyces spirodelae sp. nov., isolated from duckweed.</title>
        <authorList>
            <person name="Saimee Y."/>
            <person name="Duangmal K."/>
        </authorList>
    </citation>
    <scope>NUCLEOTIDE SEQUENCE [LARGE SCALE GENOMIC DNA]</scope>
    <source>
        <strain evidence="4 5">DW4-2</strain>
    </source>
</reference>
<name>A0ABS3WPI3_9ACTN</name>